<feature type="transmembrane region" description="Helical" evidence="3">
    <location>
        <begin position="55"/>
        <end position="75"/>
    </location>
</feature>
<keyword evidence="3" id="KW-1133">Transmembrane helix</keyword>
<dbReference type="EMBL" id="JELW01000029">
    <property type="protein sequence ID" value="EXU98123.1"/>
    <property type="molecule type" value="Genomic_DNA"/>
</dbReference>
<dbReference type="OrthoDB" id="3687641at2759"/>
<gene>
    <name evidence="4" type="ORF">X797_008730</name>
</gene>
<comment type="caution">
    <text evidence="4">The sequence shown here is derived from an EMBL/GenBank/DDBJ whole genome shotgun (WGS) entry which is preliminary data.</text>
</comment>
<dbReference type="Pfam" id="PF11807">
    <property type="entry name" value="UstYa"/>
    <property type="match status" value="1"/>
</dbReference>
<dbReference type="InterPro" id="IPR021765">
    <property type="entry name" value="UstYa-like"/>
</dbReference>
<dbReference type="Proteomes" id="UP000030151">
    <property type="component" value="Unassembled WGS sequence"/>
</dbReference>
<evidence type="ECO:0000313" key="4">
    <source>
        <dbReference type="EMBL" id="EXU98123.1"/>
    </source>
</evidence>
<evidence type="ECO:0000256" key="2">
    <source>
        <dbReference type="ARBA" id="ARBA00035112"/>
    </source>
</evidence>
<protein>
    <submittedName>
        <fullName evidence="4">DUF3328 domain protein</fullName>
    </submittedName>
</protein>
<dbReference type="GO" id="GO:0043386">
    <property type="term" value="P:mycotoxin biosynthetic process"/>
    <property type="evidence" value="ECO:0007669"/>
    <property type="project" value="InterPro"/>
</dbReference>
<evidence type="ECO:0000256" key="3">
    <source>
        <dbReference type="SAM" id="Phobius"/>
    </source>
</evidence>
<comment type="pathway">
    <text evidence="1">Mycotoxin biosynthesis.</text>
</comment>
<evidence type="ECO:0000313" key="5">
    <source>
        <dbReference type="Proteomes" id="UP000030151"/>
    </source>
</evidence>
<keyword evidence="3" id="KW-0812">Transmembrane</keyword>
<name>A0A0A1UQK7_9HYPO</name>
<accession>A0A0A1UQK7</accession>
<sequence length="249" mass="28252">MTFLPKSIMAPISSYAYTPIPVNLDHGKSEPYHLQEGLNENSTSDLELRDRRRQLFLVALTSLSLLSLMILSMALGRLTVTNFDCGRQLSTWSPAFEAVEYYQTTFEGEFLAPSVWRGPPSPELDEAWNRISIRGTGSLRIAKDDLSRLNKSADAEITAGFGDGTNDVQVLLEVFHQLHCLNEIRKHTWPEYYKFDAPPKVERAHLAKQVSWKNGDPAPDFSTLHTCRNFSKILKHVEDHADLWGFWAS</sequence>
<keyword evidence="3" id="KW-0472">Membrane</keyword>
<organism evidence="4 5">
    <name type="scientific">Metarhizium robertsii</name>
    <dbReference type="NCBI Taxonomy" id="568076"/>
    <lineage>
        <taxon>Eukaryota</taxon>
        <taxon>Fungi</taxon>
        <taxon>Dikarya</taxon>
        <taxon>Ascomycota</taxon>
        <taxon>Pezizomycotina</taxon>
        <taxon>Sordariomycetes</taxon>
        <taxon>Hypocreomycetidae</taxon>
        <taxon>Hypocreales</taxon>
        <taxon>Clavicipitaceae</taxon>
        <taxon>Metarhizium</taxon>
    </lineage>
</organism>
<evidence type="ECO:0000256" key="1">
    <source>
        <dbReference type="ARBA" id="ARBA00004685"/>
    </source>
</evidence>
<dbReference type="HOGENOM" id="CLU_042941_2_0_1"/>
<proteinExistence type="inferred from homology"/>
<reference evidence="4 5" key="1">
    <citation type="submission" date="2014-02" db="EMBL/GenBank/DDBJ databases">
        <title>The genome sequence of the entomopathogenic fungus Metarhizium robertsii ARSEF 2575.</title>
        <authorList>
            <person name="Giuliano Garisto Donzelli B."/>
            <person name="Roe B.A."/>
            <person name="Macmil S.L."/>
            <person name="Krasnoff S.B."/>
            <person name="Gibson D.M."/>
        </authorList>
    </citation>
    <scope>NUCLEOTIDE SEQUENCE [LARGE SCALE GENOMIC DNA]</scope>
    <source>
        <strain evidence="4 5">ARSEF 2575</strain>
    </source>
</reference>
<dbReference type="PANTHER" id="PTHR33365:SF4">
    <property type="entry name" value="CYCLOCHLOROTINE BIOSYNTHESIS PROTEIN O"/>
    <property type="match status" value="1"/>
</dbReference>
<dbReference type="PANTHER" id="PTHR33365">
    <property type="entry name" value="YALI0B05434P"/>
    <property type="match status" value="1"/>
</dbReference>
<dbReference type="AlphaFoldDB" id="A0A0A1UQK7"/>
<comment type="similarity">
    <text evidence="2">Belongs to the ustYa family.</text>
</comment>